<dbReference type="Proteomes" id="UP000275256">
    <property type="component" value="Unassembled WGS sequence"/>
</dbReference>
<dbReference type="GO" id="GO:0016301">
    <property type="term" value="F:kinase activity"/>
    <property type="evidence" value="ECO:0007669"/>
    <property type="project" value="UniProtKB-KW"/>
</dbReference>
<dbReference type="AlphaFoldDB" id="A0A3M0GBZ9"/>
<feature type="transmembrane region" description="Helical" evidence="4">
    <location>
        <begin position="494"/>
        <end position="514"/>
    </location>
</feature>
<evidence type="ECO:0000256" key="2">
    <source>
        <dbReference type="ARBA" id="ARBA00022777"/>
    </source>
</evidence>
<feature type="transmembrane region" description="Helical" evidence="4">
    <location>
        <begin position="68"/>
        <end position="91"/>
    </location>
</feature>
<proteinExistence type="predicted"/>
<evidence type="ECO:0000256" key="1">
    <source>
        <dbReference type="ARBA" id="ARBA00022679"/>
    </source>
</evidence>
<comment type="caution">
    <text evidence="6">The sequence shown here is derived from an EMBL/GenBank/DDBJ whole genome shotgun (WGS) entry which is preliminary data.</text>
</comment>
<dbReference type="InterPro" id="IPR003594">
    <property type="entry name" value="HATPase_dom"/>
</dbReference>
<dbReference type="SUPFAM" id="SSF55874">
    <property type="entry name" value="ATPase domain of HSP90 chaperone/DNA topoisomerase II/histidine kinase"/>
    <property type="match status" value="1"/>
</dbReference>
<evidence type="ECO:0000313" key="6">
    <source>
        <dbReference type="EMBL" id="RMB61947.1"/>
    </source>
</evidence>
<protein>
    <recommendedName>
        <fullName evidence="5">Histidine kinase/HSP90-like ATPase domain-containing protein</fullName>
    </recommendedName>
</protein>
<dbReference type="InterPro" id="IPR036890">
    <property type="entry name" value="HATPase_C_sf"/>
</dbReference>
<feature type="domain" description="Histidine kinase/HSP90-like ATPase" evidence="5">
    <location>
        <begin position="275"/>
        <end position="335"/>
    </location>
</feature>
<feature type="transmembrane region" description="Helical" evidence="4">
    <location>
        <begin position="40"/>
        <end position="61"/>
    </location>
</feature>
<feature type="transmembrane region" description="Helical" evidence="4">
    <location>
        <begin position="97"/>
        <end position="115"/>
    </location>
</feature>
<accession>A0A3M0GBZ9</accession>
<evidence type="ECO:0000256" key="3">
    <source>
        <dbReference type="ARBA" id="ARBA00023012"/>
    </source>
</evidence>
<dbReference type="Gene3D" id="3.30.565.10">
    <property type="entry name" value="Histidine kinase-like ATPase, C-terminal domain"/>
    <property type="match status" value="1"/>
</dbReference>
<feature type="transmembrane region" description="Helical" evidence="4">
    <location>
        <begin position="442"/>
        <end position="462"/>
    </location>
</feature>
<dbReference type="PANTHER" id="PTHR24421">
    <property type="entry name" value="NITRATE/NITRITE SENSOR PROTEIN NARX-RELATED"/>
    <property type="match status" value="1"/>
</dbReference>
<name>A0A3M0GBZ9_9ACTN</name>
<feature type="transmembrane region" description="Helical" evidence="4">
    <location>
        <begin position="526"/>
        <end position="547"/>
    </location>
</feature>
<feature type="transmembrane region" description="Helical" evidence="4">
    <location>
        <begin position="148"/>
        <end position="173"/>
    </location>
</feature>
<keyword evidence="7" id="KW-1185">Reference proteome</keyword>
<reference evidence="6 7" key="1">
    <citation type="submission" date="2018-10" db="EMBL/GenBank/DDBJ databases">
        <title>Tessaracoccus antarcticuss sp. nov., isolated from sediment.</title>
        <authorList>
            <person name="Zhou L.Y."/>
            <person name="Du Z.J."/>
        </authorList>
    </citation>
    <scope>NUCLEOTIDE SEQUENCE [LARGE SCALE GENOMIC DNA]</scope>
    <source>
        <strain evidence="6 7">JDX10</strain>
    </source>
</reference>
<feature type="transmembrane region" description="Helical" evidence="4">
    <location>
        <begin position="122"/>
        <end position="142"/>
    </location>
</feature>
<dbReference type="GO" id="GO:0000160">
    <property type="term" value="P:phosphorelay signal transduction system"/>
    <property type="evidence" value="ECO:0007669"/>
    <property type="project" value="UniProtKB-KW"/>
</dbReference>
<feature type="transmembrane region" description="Helical" evidence="4">
    <location>
        <begin position="413"/>
        <end position="430"/>
    </location>
</feature>
<dbReference type="Pfam" id="PF13581">
    <property type="entry name" value="HATPase_c_2"/>
    <property type="match status" value="1"/>
</dbReference>
<evidence type="ECO:0000259" key="5">
    <source>
        <dbReference type="Pfam" id="PF13581"/>
    </source>
</evidence>
<keyword evidence="1" id="KW-0808">Transferase</keyword>
<feature type="transmembrane region" description="Helical" evidence="4">
    <location>
        <begin position="468"/>
        <end position="487"/>
    </location>
</feature>
<keyword evidence="4" id="KW-1133">Transmembrane helix</keyword>
<keyword evidence="2" id="KW-0418">Kinase</keyword>
<keyword evidence="4" id="KW-0812">Transmembrane</keyword>
<feature type="transmembrane region" description="Helical" evidence="4">
    <location>
        <begin position="16"/>
        <end position="34"/>
    </location>
</feature>
<gene>
    <name evidence="6" type="ORF">EAX62_04990</name>
</gene>
<keyword evidence="4" id="KW-0472">Membrane</keyword>
<organism evidence="6 7">
    <name type="scientific">Tessaracoccus antarcticus</name>
    <dbReference type="NCBI Taxonomy" id="2479848"/>
    <lineage>
        <taxon>Bacteria</taxon>
        <taxon>Bacillati</taxon>
        <taxon>Actinomycetota</taxon>
        <taxon>Actinomycetes</taxon>
        <taxon>Propionibacteriales</taxon>
        <taxon>Propionibacteriaceae</taxon>
        <taxon>Tessaracoccus</taxon>
    </lineage>
</organism>
<dbReference type="EMBL" id="REFW01000001">
    <property type="protein sequence ID" value="RMB61947.1"/>
    <property type="molecule type" value="Genomic_DNA"/>
</dbReference>
<keyword evidence="3" id="KW-0902">Two-component regulatory system</keyword>
<sequence>MGASQQASPAAMGRQLVGYGVALLSVLGIVVAGGDVMNPLYPPLMRLGVGLCLAAQALIVVECLRPSRLAWVITAAATLGIVFITVGLLMAPPFPGLEWRTNIWLGPVFQFLILLHPRPRRWPWLAALSLGCWATVTVVHHLDWRIQVLDLVFTITPILTFAIGLACLTNLLLELRLSQMRRIHGEQETRRAEMLEAERRARIRLAHDSLLHTLQHIFRDWARPTPAEARELAAGAVADLRASSQSLDRHGWVSLRAELQPALTQEGCVVEFSGRDVQVPAHVGEAVVGAAREAIRNVVKHARGHAMVTVARFGSGCRVTVADDGPGFDPHAPPGGRLGVTEGILRRMEEAGGHAEITSGQFGSTVKLEWMTEPFGRPEPFGPMARTMISWLPLPVLAASLIHVLVFDVGPSALGVTLIWLLTAAVSALGMRQLRRAGLKSWQPVALTVLAIVLVAANYAWIPREGTNGYDVWTPSLAGALMVLALPGRRLREAVALAATVIVSTVASCVIFLGWQTVVGSQLGSIMAVVMYVLAPLALATGASILATHAARTEELHAAQRLSTDLAAERDATRLEWVNSMRRLAEPFLLDVASGAVVSTDETAVKRARLLEARMRDELAMWPNGSGITDRAHALREHGWDCTLDVRGVGPAERRNLLTVMSQLPEPMPGQRVHLTHRQGRAVATVTDPSFSMEQWHQLADDVDAVNDEDFTQLRTPAASVASLVEGSTQT</sequence>
<evidence type="ECO:0000313" key="7">
    <source>
        <dbReference type="Proteomes" id="UP000275256"/>
    </source>
</evidence>
<dbReference type="CDD" id="cd16917">
    <property type="entry name" value="HATPase_UhpB-NarQ-NarX-like"/>
    <property type="match status" value="1"/>
</dbReference>
<feature type="transmembrane region" description="Helical" evidence="4">
    <location>
        <begin position="388"/>
        <end position="407"/>
    </location>
</feature>
<dbReference type="InterPro" id="IPR050482">
    <property type="entry name" value="Sensor_HK_TwoCompSys"/>
</dbReference>
<evidence type="ECO:0000256" key="4">
    <source>
        <dbReference type="SAM" id="Phobius"/>
    </source>
</evidence>